<organism evidence="1 2">
    <name type="scientific">Entomophthora muscae</name>
    <dbReference type="NCBI Taxonomy" id="34485"/>
    <lineage>
        <taxon>Eukaryota</taxon>
        <taxon>Fungi</taxon>
        <taxon>Fungi incertae sedis</taxon>
        <taxon>Zoopagomycota</taxon>
        <taxon>Entomophthoromycotina</taxon>
        <taxon>Entomophthoromycetes</taxon>
        <taxon>Entomophthorales</taxon>
        <taxon>Entomophthoraceae</taxon>
        <taxon>Entomophthora</taxon>
    </lineage>
</organism>
<proteinExistence type="predicted"/>
<protein>
    <submittedName>
        <fullName evidence="1">Uncharacterized protein</fullName>
    </submittedName>
</protein>
<evidence type="ECO:0000313" key="2">
    <source>
        <dbReference type="Proteomes" id="UP001165960"/>
    </source>
</evidence>
<evidence type="ECO:0000313" key="1">
    <source>
        <dbReference type="EMBL" id="KAJ9060543.1"/>
    </source>
</evidence>
<dbReference type="EMBL" id="QTSX02005168">
    <property type="protein sequence ID" value="KAJ9060543.1"/>
    <property type="molecule type" value="Genomic_DNA"/>
</dbReference>
<gene>
    <name evidence="1" type="ORF">DSO57_1029661</name>
</gene>
<name>A0ACC2SDR6_9FUNG</name>
<keyword evidence="2" id="KW-1185">Reference proteome</keyword>
<dbReference type="Proteomes" id="UP001165960">
    <property type="component" value="Unassembled WGS sequence"/>
</dbReference>
<accession>A0ACC2SDR6</accession>
<sequence>MRSILFYAWLGFTWAQYTLLGKVQNDNIADTTRAYKLKNGMEIVLVSSQHYKNASIALHVKHTQKSGSGEACARQLQQAVRANVKAYAMVASTLFRMDFDERFVKKRLKAFSRALRLKFRNVCIKHRASSRSIRKFVEQALKQESLSAHPYSYSPKGFCSSNYYASNMRLVVVSSMNQNHLINLIARYFRALPTRKPRRALASPFSRRQTGIVLSLRHKKAICHLQFQTQFIPEAYQLKYLLSNSFRGILETRNYNLVTYIQRVSPRHVLLNLYYVQISETNIHQYFVANTFFQYIRFLNRTSLDDEHVHPKDLIGTTTSSKSQITADFSIRSLFLQPSQAYEATGLYSPFNNTAFSALLNSLTPHNARLAYTIPKFTKVEIEIAPITKSNYHLGRINPKAFQYNLLSEKELLIPKPHEIFHHTYINEYITHDMN</sequence>
<reference evidence="1" key="1">
    <citation type="submission" date="2022-04" db="EMBL/GenBank/DDBJ databases">
        <title>Genome of the entomopathogenic fungus Entomophthora muscae.</title>
        <authorList>
            <person name="Elya C."/>
            <person name="Lovett B.R."/>
            <person name="Lee E."/>
            <person name="Macias A.M."/>
            <person name="Hajek A.E."/>
            <person name="De Bivort B.L."/>
            <person name="Kasson M.T."/>
            <person name="De Fine Licht H.H."/>
            <person name="Stajich J.E."/>
        </authorList>
    </citation>
    <scope>NUCLEOTIDE SEQUENCE</scope>
    <source>
        <strain evidence="1">Berkeley</strain>
    </source>
</reference>
<comment type="caution">
    <text evidence="1">The sequence shown here is derived from an EMBL/GenBank/DDBJ whole genome shotgun (WGS) entry which is preliminary data.</text>
</comment>